<name>A0ABR5III5_9HYPH</name>
<keyword evidence="2" id="KW-1185">Reference proteome</keyword>
<organism evidence="1 2">
    <name type="scientific">Enhydrobacter aerosaccus</name>
    <dbReference type="NCBI Taxonomy" id="225324"/>
    <lineage>
        <taxon>Bacteria</taxon>
        <taxon>Pseudomonadati</taxon>
        <taxon>Pseudomonadota</taxon>
        <taxon>Alphaproteobacteria</taxon>
        <taxon>Hyphomicrobiales</taxon>
        <taxon>Enhydrobacter</taxon>
    </lineage>
</organism>
<protein>
    <recommendedName>
        <fullName evidence="3">AAA+ ATPase domain-containing protein</fullName>
    </recommendedName>
</protein>
<reference evidence="1 2" key="1">
    <citation type="submission" date="2015-07" db="EMBL/GenBank/DDBJ databases">
        <title>Draft genome of Enhydrobacter aerosaccus.</title>
        <authorList>
            <person name="Wang X."/>
        </authorList>
    </citation>
    <scope>NUCLEOTIDE SEQUENCE [LARGE SCALE GENOMIC DNA]</scope>
    <source>
        <strain evidence="1 2">CGMCC9176</strain>
    </source>
</reference>
<dbReference type="InterPro" id="IPR027417">
    <property type="entry name" value="P-loop_NTPase"/>
</dbReference>
<accession>A0ABR5III5</accession>
<dbReference type="Gene3D" id="3.40.50.300">
    <property type="entry name" value="P-loop containing nucleotide triphosphate hydrolases"/>
    <property type="match status" value="1"/>
</dbReference>
<evidence type="ECO:0000313" key="1">
    <source>
        <dbReference type="EMBL" id="KND16756.1"/>
    </source>
</evidence>
<gene>
    <name evidence="1" type="ORF">AFK20_12720</name>
</gene>
<proteinExistence type="predicted"/>
<dbReference type="EMBL" id="LGSW01000026">
    <property type="protein sequence ID" value="KND16756.1"/>
    <property type="molecule type" value="Genomic_DNA"/>
</dbReference>
<evidence type="ECO:0008006" key="3">
    <source>
        <dbReference type="Google" id="ProtNLM"/>
    </source>
</evidence>
<dbReference type="Proteomes" id="UP000053900">
    <property type="component" value="Unassembled WGS sequence"/>
</dbReference>
<sequence length="822" mass="94230">MLKRMIINVNDDNIRNIMKDSEKKTYLIDVIERDNYFQRSVNIDLDKNLPEVIKNFYCPISYEQVLERMIDTIQLSHQSAFTWTGTFGSGKSTLALFLNALISTDEQIRDLATQKLSTDYKKKIVDFFQKDADWQVVNIVGQAISIETLFKQAFKLDDGLTTQQIFDYLTYISRTNRLLIFIDEMGKLLEAVNRSNTSEDVYFLQQLAEFVNRTEGRIVFIGILHQSFTAYARQSKRHMFNEWQKIQGRFTDLAITLSVDEQLNLISKVIEIDSSAVESKKSDDNFQTIIDETTANVANGRTIDKGKFSQTLENVFPLHPLVAILLCQLSKKNFGQNQRSIFSFLMSAEAFGFSHYLKNTPLDNFKLYQPSQFWDYLDNNLGNMILSSEYAKFWLLSQLAVNRYEVRGNNEMVNLIKIISLISMFADDTGIHADFNLLQSATGLDSAKLISLLEDLQSASLISYSKFQQAYIFNEGSDFNLSEAIEKYLPTIQDLTFNELKQFEPIIAKKHYQEKGAFRWVEIKLLPMNTTSIRDTIATLAKQANASLVGYFCILIPTNEEEFAQALNFASELSPTYPNFAFTVLHGYESIIELLKDALAIKAILKNEPRLINDTIARQETEARLVQTDDKINLQLQSVLNQSDWFNARFKEAKPLNIFKLSSLASQMADDVVERSIECNNELVNRNQPSPNAKGAIRELIKRMIENSKEENLGIEKFPPERAVYESVLKNNGLHYSDDDENYFFTKPKTGSFKALWDCADNFLQQDENIGQLVTADEIYQEWQKPPYGVKAGLCDILYVAYILSRPSDLANYINDPTLNLK</sequence>
<dbReference type="SUPFAM" id="SSF52540">
    <property type="entry name" value="P-loop containing nucleoside triphosphate hydrolases"/>
    <property type="match status" value="1"/>
</dbReference>
<comment type="caution">
    <text evidence="1">The sequence shown here is derived from an EMBL/GenBank/DDBJ whole genome shotgun (WGS) entry which is preliminary data.</text>
</comment>
<evidence type="ECO:0000313" key="2">
    <source>
        <dbReference type="Proteomes" id="UP000053900"/>
    </source>
</evidence>